<name>A0ABX6P2I6_9BURK</name>
<dbReference type="EMBL" id="CP053418">
    <property type="protein sequence ID" value="QJW84282.1"/>
    <property type="molecule type" value="Genomic_DNA"/>
</dbReference>
<evidence type="ECO:0000313" key="3">
    <source>
        <dbReference type="Proteomes" id="UP000500826"/>
    </source>
</evidence>
<sequence length="100" mass="10619">MESPLVSLEAVTEFRALLARDADLQKTCTEALRTNTYQPVIDAAAARGLVFTAGELKQSVNEGELSDRELELVAGGASKDSPSQDGATSRTSYSTRGRIG</sequence>
<feature type="compositionally biased region" description="Polar residues" evidence="1">
    <location>
        <begin position="80"/>
        <end position="100"/>
    </location>
</feature>
<feature type="region of interest" description="Disordered" evidence="1">
    <location>
        <begin position="73"/>
        <end position="100"/>
    </location>
</feature>
<evidence type="ECO:0000313" key="2">
    <source>
        <dbReference type="EMBL" id="QJW84282.1"/>
    </source>
</evidence>
<organism evidence="2 3">
    <name type="scientific">Ramlibacter terrae</name>
    <dbReference type="NCBI Taxonomy" id="2732511"/>
    <lineage>
        <taxon>Bacteria</taxon>
        <taxon>Pseudomonadati</taxon>
        <taxon>Pseudomonadota</taxon>
        <taxon>Betaproteobacteria</taxon>
        <taxon>Burkholderiales</taxon>
        <taxon>Comamonadaceae</taxon>
        <taxon>Ramlibacter</taxon>
    </lineage>
</organism>
<protein>
    <recommendedName>
        <fullName evidence="4">Nif11-like leader peptide family natural product</fullName>
    </recommendedName>
</protein>
<evidence type="ECO:0000256" key="1">
    <source>
        <dbReference type="SAM" id="MobiDB-lite"/>
    </source>
</evidence>
<gene>
    <name evidence="2" type="ORF">HK414_12025</name>
</gene>
<evidence type="ECO:0008006" key="4">
    <source>
        <dbReference type="Google" id="ProtNLM"/>
    </source>
</evidence>
<proteinExistence type="predicted"/>
<accession>A0ABX6P2I6</accession>
<reference evidence="2 3" key="2">
    <citation type="submission" date="2020-05" db="EMBL/GenBank/DDBJ databases">
        <authorList>
            <person name="Khan S.A."/>
            <person name="Jeon C.O."/>
            <person name="Chun B.H."/>
        </authorList>
    </citation>
    <scope>NUCLEOTIDE SEQUENCE [LARGE SCALE GENOMIC DNA]</scope>
    <source>
        <strain evidence="2 3">H242</strain>
    </source>
</reference>
<reference evidence="2 3" key="1">
    <citation type="submission" date="2020-05" db="EMBL/GenBank/DDBJ databases">
        <title>Ramlibacter rhizophilus sp. nov., isolated from rhizosphere soil of national flower Mugunghwa from South Korea.</title>
        <authorList>
            <person name="Zheng-Fei Y."/>
            <person name="Huan T."/>
        </authorList>
    </citation>
    <scope>NUCLEOTIDE SEQUENCE [LARGE SCALE GENOMIC DNA]</scope>
    <source>
        <strain evidence="2 3">H242</strain>
    </source>
</reference>
<dbReference type="Proteomes" id="UP000500826">
    <property type="component" value="Chromosome"/>
</dbReference>
<keyword evidence="3" id="KW-1185">Reference proteome</keyword>